<dbReference type="GO" id="GO:0016853">
    <property type="term" value="F:isomerase activity"/>
    <property type="evidence" value="ECO:0007669"/>
    <property type="project" value="UniProtKB-KW"/>
</dbReference>
<keyword evidence="3" id="KW-0413">Isomerase</keyword>
<feature type="binding site" evidence="3">
    <location>
        <position position="50"/>
    </location>
    <ligand>
        <name>ATP</name>
        <dbReference type="ChEBI" id="CHEBI:30616"/>
    </ligand>
</feature>
<dbReference type="GO" id="GO:0051082">
    <property type="term" value="F:unfolded protein binding"/>
    <property type="evidence" value="ECO:0007669"/>
    <property type="project" value="UniProtKB-UniRule"/>
</dbReference>
<dbReference type="InterPro" id="IPR027409">
    <property type="entry name" value="GroEL-like_apical_dom_sf"/>
</dbReference>
<dbReference type="SUPFAM" id="SSF52029">
    <property type="entry name" value="GroEL apical domain-like"/>
    <property type="match status" value="1"/>
</dbReference>
<accession>A0A2H0V907</accession>
<evidence type="ECO:0000256" key="4">
    <source>
        <dbReference type="RuleBase" id="RU000418"/>
    </source>
</evidence>
<protein>
    <recommendedName>
        <fullName evidence="3">Chaperonin GroEL</fullName>
        <ecNumber evidence="3">5.6.1.7</ecNumber>
    </recommendedName>
    <alternativeName>
        <fullName evidence="3">60 kDa chaperonin</fullName>
    </alternativeName>
    <alternativeName>
        <fullName evidence="3">Chaperonin-60</fullName>
        <shortName evidence="3">Cpn60</shortName>
    </alternativeName>
</protein>
<keyword evidence="3" id="KW-0067">ATP-binding</keyword>
<evidence type="ECO:0000256" key="1">
    <source>
        <dbReference type="ARBA" id="ARBA00006607"/>
    </source>
</evidence>
<evidence type="ECO:0000256" key="6">
    <source>
        <dbReference type="SAM" id="MobiDB-lite"/>
    </source>
</evidence>
<dbReference type="NCBIfam" id="NF000592">
    <property type="entry name" value="PRK00013.1"/>
    <property type="match status" value="1"/>
</dbReference>
<gene>
    <name evidence="3 7" type="primary">groL</name>
    <name evidence="3" type="synonym">groEL</name>
    <name evidence="7" type="ORF">COT93_01555</name>
</gene>
<dbReference type="SUPFAM" id="SSF48592">
    <property type="entry name" value="GroEL equatorial domain-like"/>
    <property type="match status" value="2"/>
</dbReference>
<comment type="function">
    <text evidence="3 5">Together with its co-chaperonin GroES, plays an essential role in assisting protein folding. The GroEL-GroES system forms a nano-cage that allows encapsulation of the non-native substrate proteins and provides a physical environment optimized to promote and accelerate protein folding.</text>
</comment>
<name>A0A2H0V907_9BACT</name>
<dbReference type="EMBL" id="PFAL01000015">
    <property type="protein sequence ID" value="PIR95597.1"/>
    <property type="molecule type" value="Genomic_DNA"/>
</dbReference>
<dbReference type="FunFam" id="3.50.7.10:FF:000001">
    <property type="entry name" value="60 kDa chaperonin"/>
    <property type="match status" value="1"/>
</dbReference>
<sequence>MAKQIIFDEKARLALKRGMDQLANAVKVTLGPKGRNVVISKTYGAPVITKDGVTVAKEIELEDKFENVGAEIIKEVASKTNDIAGDGTTTATVLAQAIINVGLKLVAAGVNPIEIRKGIEKRVGEIVAELKKMSKEISTKEEIAQVASISANDEEIGKIIAEAMESVGKEGVITVEEGQSFGIEKEVVEGMQFDKGYVSPYMISNQDTMKAEMTDPYILITDKKISAIQDVLPLLEKIVQSGKKDIVIIAEDIDGEALTTFILNKLRGTFNVLGIKAPGFGDRRKAMLEDIAILTGGKVISEEIGLKLDKAELTDLGQARKVVASKETTTIVDGKGDDKNIKDRIATIRKEQELADSDFDKEKLQERLAKLAGGVAVIKVGAATETEMKEKKFRIEDALNATKAAVAEGVVPGGGLALAVACYGLNFAAFEQELKEGSTGVAGERIINQAILEPIKQIAHNAGVDGSLILQRTIEENKDSKEVRGYNAASGEFVDMVKSGIVDPTKVVRSALENAASAAMMFLTTEAVITDKPEKKEAGGHSSEPDYGGMGMM</sequence>
<evidence type="ECO:0000313" key="8">
    <source>
        <dbReference type="Proteomes" id="UP000229972"/>
    </source>
</evidence>
<dbReference type="GO" id="GO:0005524">
    <property type="term" value="F:ATP binding"/>
    <property type="evidence" value="ECO:0007669"/>
    <property type="project" value="UniProtKB-UniRule"/>
</dbReference>
<proteinExistence type="inferred from homology"/>
<dbReference type="InterPro" id="IPR002423">
    <property type="entry name" value="Cpn60/GroEL/TCP-1"/>
</dbReference>
<feature type="binding site" evidence="3">
    <location>
        <begin position="86"/>
        <end position="90"/>
    </location>
    <ligand>
        <name>ATP</name>
        <dbReference type="ChEBI" id="CHEBI:30616"/>
    </ligand>
</feature>
<dbReference type="GO" id="GO:0042026">
    <property type="term" value="P:protein refolding"/>
    <property type="evidence" value="ECO:0007669"/>
    <property type="project" value="UniProtKB-UniRule"/>
</dbReference>
<dbReference type="GO" id="GO:0005737">
    <property type="term" value="C:cytoplasm"/>
    <property type="evidence" value="ECO:0007669"/>
    <property type="project" value="UniProtKB-SubCell"/>
</dbReference>
<evidence type="ECO:0000256" key="5">
    <source>
        <dbReference type="RuleBase" id="RU000419"/>
    </source>
</evidence>
<dbReference type="InterPro" id="IPR027413">
    <property type="entry name" value="GROEL-like_equatorial_sf"/>
</dbReference>
<dbReference type="NCBIfam" id="NF009487">
    <property type="entry name" value="PRK12849.1"/>
    <property type="match status" value="1"/>
</dbReference>
<feature type="binding site" evidence="3">
    <location>
        <position position="414"/>
    </location>
    <ligand>
        <name>ATP</name>
        <dbReference type="ChEBI" id="CHEBI:30616"/>
    </ligand>
</feature>
<dbReference type="PRINTS" id="PR00298">
    <property type="entry name" value="CHAPERONIN60"/>
</dbReference>
<feature type="binding site" evidence="3">
    <location>
        <begin position="487"/>
        <end position="489"/>
    </location>
    <ligand>
        <name>ATP</name>
        <dbReference type="ChEBI" id="CHEBI:30616"/>
    </ligand>
</feature>
<dbReference type="CDD" id="cd03344">
    <property type="entry name" value="GroEL"/>
    <property type="match status" value="1"/>
</dbReference>
<evidence type="ECO:0000256" key="3">
    <source>
        <dbReference type="HAMAP-Rule" id="MF_00600"/>
    </source>
</evidence>
<comment type="caution">
    <text evidence="7">The sequence shown here is derived from an EMBL/GenBank/DDBJ whole genome shotgun (WGS) entry which is preliminary data.</text>
</comment>
<feature type="binding site" evidence="3">
    <location>
        <position position="503"/>
    </location>
    <ligand>
        <name>ATP</name>
        <dbReference type="ChEBI" id="CHEBI:30616"/>
    </ligand>
</feature>
<dbReference type="Gene3D" id="3.50.7.10">
    <property type="entry name" value="GroEL"/>
    <property type="match status" value="1"/>
</dbReference>
<dbReference type="InterPro" id="IPR001844">
    <property type="entry name" value="Cpn60/GroEL"/>
</dbReference>
<dbReference type="AlphaFoldDB" id="A0A2H0V907"/>
<dbReference type="NCBIfam" id="NF009488">
    <property type="entry name" value="PRK12850.1"/>
    <property type="match status" value="1"/>
</dbReference>
<evidence type="ECO:0000313" key="7">
    <source>
        <dbReference type="EMBL" id="PIR95597.1"/>
    </source>
</evidence>
<keyword evidence="3" id="KW-0963">Cytoplasm</keyword>
<comment type="similarity">
    <text evidence="1 3 4">Belongs to the chaperonin (HSP60) family.</text>
</comment>
<dbReference type="Proteomes" id="UP000229972">
    <property type="component" value="Unassembled WGS sequence"/>
</dbReference>
<comment type="subcellular location">
    <subcellularLocation>
        <location evidence="3">Cytoplasm</location>
    </subcellularLocation>
</comment>
<dbReference type="HAMAP" id="MF_00600">
    <property type="entry name" value="CH60"/>
    <property type="match status" value="1"/>
</dbReference>
<dbReference type="EC" id="5.6.1.7" evidence="3"/>
<dbReference type="Gene3D" id="3.30.260.10">
    <property type="entry name" value="TCP-1-like chaperonin intermediate domain"/>
    <property type="match status" value="1"/>
</dbReference>
<comment type="subunit">
    <text evidence="3 5">Forms a cylinder of 14 subunits composed of two heptameric rings stacked back-to-back. Interacts with the co-chaperonin GroES.</text>
</comment>
<dbReference type="GO" id="GO:0140662">
    <property type="term" value="F:ATP-dependent protein folding chaperone"/>
    <property type="evidence" value="ECO:0007669"/>
    <property type="project" value="InterPro"/>
</dbReference>
<reference evidence="8" key="1">
    <citation type="submission" date="2017-09" db="EMBL/GenBank/DDBJ databases">
        <title>Depth-based differentiation of microbial function through sediment-hosted aquifers and enrichment of novel symbionts in the deep terrestrial subsurface.</title>
        <authorList>
            <person name="Probst A.J."/>
            <person name="Ladd B."/>
            <person name="Jarett J.K."/>
            <person name="Geller-Mcgrath D.E."/>
            <person name="Sieber C.M.K."/>
            <person name="Emerson J.B."/>
            <person name="Anantharaman K."/>
            <person name="Thomas B.C."/>
            <person name="Malmstrom R."/>
            <person name="Stieglmeier M."/>
            <person name="Klingl A."/>
            <person name="Woyke T."/>
            <person name="Ryan C.M."/>
            <person name="Banfield J.F."/>
        </authorList>
    </citation>
    <scope>NUCLEOTIDE SEQUENCE [LARGE SCALE GENOMIC DNA]</scope>
</reference>
<dbReference type="InterPro" id="IPR027410">
    <property type="entry name" value="TCP-1-like_intermed_sf"/>
</dbReference>
<keyword evidence="2 3" id="KW-0143">Chaperone</keyword>
<organism evidence="7 8">
    <name type="scientific">Candidatus Falkowbacteria bacterium CG10_big_fil_rev_8_21_14_0_10_37_18</name>
    <dbReference type="NCBI Taxonomy" id="1974562"/>
    <lineage>
        <taxon>Bacteria</taxon>
        <taxon>Candidatus Falkowiibacteriota</taxon>
    </lineage>
</organism>
<dbReference type="Pfam" id="PF00118">
    <property type="entry name" value="Cpn60_TCP1"/>
    <property type="match status" value="1"/>
</dbReference>
<dbReference type="NCBIfam" id="TIGR02348">
    <property type="entry name" value="GroEL"/>
    <property type="match status" value="1"/>
</dbReference>
<evidence type="ECO:0000256" key="2">
    <source>
        <dbReference type="ARBA" id="ARBA00023186"/>
    </source>
</evidence>
<dbReference type="NCBIfam" id="NF009489">
    <property type="entry name" value="PRK12851.1"/>
    <property type="match status" value="1"/>
</dbReference>
<feature type="binding site" evidence="3">
    <location>
        <begin position="29"/>
        <end position="32"/>
    </location>
    <ligand>
        <name>ATP</name>
        <dbReference type="ChEBI" id="CHEBI:30616"/>
    </ligand>
</feature>
<dbReference type="PANTHER" id="PTHR45633">
    <property type="entry name" value="60 KDA HEAT SHOCK PROTEIN, MITOCHONDRIAL"/>
    <property type="match status" value="1"/>
</dbReference>
<dbReference type="Gene3D" id="1.10.560.10">
    <property type="entry name" value="GroEL-like equatorial domain"/>
    <property type="match status" value="1"/>
</dbReference>
<keyword evidence="3" id="KW-0547">Nucleotide-binding</keyword>
<feature type="region of interest" description="Disordered" evidence="6">
    <location>
        <begin position="531"/>
        <end position="553"/>
    </location>
</feature>